<dbReference type="Proteomes" id="UP000886476">
    <property type="component" value="Unassembled WGS sequence"/>
</dbReference>
<dbReference type="RefSeq" id="WP_172107977.1">
    <property type="nucleotide sequence ID" value="NZ_JABFDN010000001.1"/>
</dbReference>
<gene>
    <name evidence="2" type="ORF">HL667_00420</name>
</gene>
<feature type="signal peptide" evidence="1">
    <location>
        <begin position="1"/>
        <end position="31"/>
    </location>
</feature>
<comment type="caution">
    <text evidence="2">The sequence shown here is derived from an EMBL/GenBank/DDBJ whole genome shotgun (WGS) entry which is preliminary data.</text>
</comment>
<evidence type="ECO:0000313" key="2">
    <source>
        <dbReference type="EMBL" id="NPU63457.1"/>
    </source>
</evidence>
<proteinExistence type="predicted"/>
<reference evidence="2" key="1">
    <citation type="submission" date="2020-05" db="EMBL/GenBank/DDBJ databases">
        <title>Nod-independent and nitrogen-fixing Bradyrhizobium aeschynomene sp. nov. isolated from nodules of Aeschynomene indica.</title>
        <authorList>
            <person name="Zhang Z."/>
        </authorList>
    </citation>
    <scope>NUCLEOTIDE SEQUENCE</scope>
    <source>
        <strain evidence="2">83012</strain>
    </source>
</reference>
<keyword evidence="3" id="KW-1185">Reference proteome</keyword>
<feature type="chain" id="PRO_5046915421" evidence="1">
    <location>
        <begin position="32"/>
        <end position="158"/>
    </location>
</feature>
<accession>A0ABX2C7V8</accession>
<sequence length="158" mass="16392">MQVTIRSGQGWCSLLGLAIAGLLVSAPVTLAQAPVAPTTPSPAQTTVERSAKGVAGKAIQVGVYLNVQPDCSSGPLPSIRLVTPPGNGTVTIKRGKISATNYKQCLALEVPGFIAFYQSKADFTGTDMVTLEVKFPQGRTELQRITVSVGVAPAGQKI</sequence>
<evidence type="ECO:0000313" key="3">
    <source>
        <dbReference type="Proteomes" id="UP000886476"/>
    </source>
</evidence>
<evidence type="ECO:0000256" key="1">
    <source>
        <dbReference type="SAM" id="SignalP"/>
    </source>
</evidence>
<dbReference type="EMBL" id="JABFDN010000001">
    <property type="protein sequence ID" value="NPU63457.1"/>
    <property type="molecule type" value="Genomic_DNA"/>
</dbReference>
<keyword evidence="1" id="KW-0732">Signal</keyword>
<organism evidence="2 3">
    <name type="scientific">Bradyrhizobium aeschynomenes</name>
    <dbReference type="NCBI Taxonomy" id="2734909"/>
    <lineage>
        <taxon>Bacteria</taxon>
        <taxon>Pseudomonadati</taxon>
        <taxon>Pseudomonadota</taxon>
        <taxon>Alphaproteobacteria</taxon>
        <taxon>Hyphomicrobiales</taxon>
        <taxon>Nitrobacteraceae</taxon>
        <taxon>Bradyrhizobium</taxon>
    </lineage>
</organism>
<name>A0ABX2C7V8_9BRAD</name>
<protein>
    <submittedName>
        <fullName evidence="2">Uncharacterized protein</fullName>
    </submittedName>
</protein>